<evidence type="ECO:0000313" key="2">
    <source>
        <dbReference type="Proteomes" id="UP001396334"/>
    </source>
</evidence>
<dbReference type="PROSITE" id="PS50066">
    <property type="entry name" value="MADS_BOX_2"/>
    <property type="match status" value="1"/>
</dbReference>
<accession>A0ABR1ZWL6</accession>
<comment type="caution">
    <text evidence="1">The sequence shown here is derived from an EMBL/GenBank/DDBJ whole genome shotgun (WGS) entry which is preliminary data.</text>
</comment>
<dbReference type="SMART" id="SM00432">
    <property type="entry name" value="MADS"/>
    <property type="match status" value="1"/>
</dbReference>
<evidence type="ECO:0000313" key="1">
    <source>
        <dbReference type="EMBL" id="KAK8484832.1"/>
    </source>
</evidence>
<dbReference type="Proteomes" id="UP001396334">
    <property type="component" value="Unassembled WGS sequence"/>
</dbReference>
<dbReference type="PANTHER" id="PTHR11945">
    <property type="entry name" value="MADS BOX PROTEIN"/>
    <property type="match status" value="1"/>
</dbReference>
<dbReference type="PRINTS" id="PR00404">
    <property type="entry name" value="MADSDOMAIN"/>
</dbReference>
<dbReference type="SUPFAM" id="SSF55455">
    <property type="entry name" value="SRF-like"/>
    <property type="match status" value="1"/>
</dbReference>
<gene>
    <name evidence="1" type="ORF">V6N11_057062</name>
</gene>
<dbReference type="InterPro" id="IPR036879">
    <property type="entry name" value="TF_MADSbox_sf"/>
</dbReference>
<dbReference type="EMBL" id="JBBPBN010000531">
    <property type="protein sequence ID" value="KAK8484832.1"/>
    <property type="molecule type" value="Genomic_DNA"/>
</dbReference>
<name>A0ABR1ZWL6_9ROSI</name>
<protein>
    <submittedName>
        <fullName evidence="1">Uncharacterized protein</fullName>
    </submittedName>
</protein>
<dbReference type="PANTHER" id="PTHR11945:SF387">
    <property type="entry name" value="AGAMOUS-LIKE MADS-BOX PROTEIN AGL80"/>
    <property type="match status" value="1"/>
</dbReference>
<sequence length="157" mass="17968">MNRKKIKIAYINNDVARNAAYKKKKNGMVKKLSELTTLCGVGACVVLHPSGSNSQPETWPSTVAARSLSSEYKTLPVTRMVNQENFLKQQITKVIERLEQQRKENRKMKLIQIMYQNLGREGPLNVKKEDLVELGELIDEKLKDIDKRIQALAKQED</sequence>
<keyword evidence="2" id="KW-1185">Reference proteome</keyword>
<proteinExistence type="predicted"/>
<organism evidence="1 2">
    <name type="scientific">Hibiscus sabdariffa</name>
    <name type="common">roselle</name>
    <dbReference type="NCBI Taxonomy" id="183260"/>
    <lineage>
        <taxon>Eukaryota</taxon>
        <taxon>Viridiplantae</taxon>
        <taxon>Streptophyta</taxon>
        <taxon>Embryophyta</taxon>
        <taxon>Tracheophyta</taxon>
        <taxon>Spermatophyta</taxon>
        <taxon>Magnoliopsida</taxon>
        <taxon>eudicotyledons</taxon>
        <taxon>Gunneridae</taxon>
        <taxon>Pentapetalae</taxon>
        <taxon>rosids</taxon>
        <taxon>malvids</taxon>
        <taxon>Malvales</taxon>
        <taxon>Malvaceae</taxon>
        <taxon>Malvoideae</taxon>
        <taxon>Hibiscus</taxon>
    </lineage>
</organism>
<dbReference type="Pfam" id="PF00319">
    <property type="entry name" value="SRF-TF"/>
    <property type="match status" value="1"/>
</dbReference>
<dbReference type="Gene3D" id="3.40.1810.10">
    <property type="entry name" value="Transcription factor, MADS-box"/>
    <property type="match status" value="1"/>
</dbReference>
<reference evidence="1 2" key="1">
    <citation type="journal article" date="2024" name="G3 (Bethesda)">
        <title>Genome assembly of Hibiscus sabdariffa L. provides insights into metabolisms of medicinal natural products.</title>
        <authorList>
            <person name="Kim T."/>
        </authorList>
    </citation>
    <scope>NUCLEOTIDE SEQUENCE [LARGE SCALE GENOMIC DNA]</scope>
    <source>
        <strain evidence="1">TK-2024</strain>
        <tissue evidence="1">Old leaves</tissue>
    </source>
</reference>
<dbReference type="InterPro" id="IPR002100">
    <property type="entry name" value="TF_MADSbox"/>
</dbReference>